<protein>
    <submittedName>
        <fullName evidence="2">Uncharacterized protein</fullName>
    </submittedName>
</protein>
<organism evidence="2 3">
    <name type="scientific">Portunus trituberculatus</name>
    <name type="common">Swimming crab</name>
    <name type="synonym">Neptunus trituberculatus</name>
    <dbReference type="NCBI Taxonomy" id="210409"/>
    <lineage>
        <taxon>Eukaryota</taxon>
        <taxon>Metazoa</taxon>
        <taxon>Ecdysozoa</taxon>
        <taxon>Arthropoda</taxon>
        <taxon>Crustacea</taxon>
        <taxon>Multicrustacea</taxon>
        <taxon>Malacostraca</taxon>
        <taxon>Eumalacostraca</taxon>
        <taxon>Eucarida</taxon>
        <taxon>Decapoda</taxon>
        <taxon>Pleocyemata</taxon>
        <taxon>Brachyura</taxon>
        <taxon>Eubrachyura</taxon>
        <taxon>Portunoidea</taxon>
        <taxon>Portunidae</taxon>
        <taxon>Portuninae</taxon>
        <taxon>Portunus</taxon>
    </lineage>
</organism>
<reference evidence="2 3" key="1">
    <citation type="submission" date="2019-05" db="EMBL/GenBank/DDBJ databases">
        <title>Another draft genome of Portunus trituberculatus and its Hox gene families provides insights of decapod evolution.</title>
        <authorList>
            <person name="Jeong J.-H."/>
            <person name="Song I."/>
            <person name="Kim S."/>
            <person name="Choi T."/>
            <person name="Kim D."/>
            <person name="Ryu S."/>
            <person name="Kim W."/>
        </authorList>
    </citation>
    <scope>NUCLEOTIDE SEQUENCE [LARGE SCALE GENOMIC DNA]</scope>
    <source>
        <tissue evidence="2">Muscle</tissue>
    </source>
</reference>
<proteinExistence type="predicted"/>
<sequence length="171" mass="18533">MVLKNREAIKKAGKNATDLQSKLLTKHREPIMDKMESGIKKALETLKECDPNPARSSKVAHDVDKSVKIYQEIYDEKIRNAKQFSIYSFFKPVRHAIPVTPADPTTAGPSTSAANGSTSSISSFFKLVKHAEPVTAGPSTSASDSADDDVFEGFEPPASPPALFAHSAEDE</sequence>
<gene>
    <name evidence="2" type="ORF">E2C01_052573</name>
</gene>
<keyword evidence="3" id="KW-1185">Reference proteome</keyword>
<dbReference type="AlphaFoldDB" id="A0A5B7GLV5"/>
<evidence type="ECO:0000256" key="1">
    <source>
        <dbReference type="SAM" id="MobiDB-lite"/>
    </source>
</evidence>
<dbReference type="Proteomes" id="UP000324222">
    <property type="component" value="Unassembled WGS sequence"/>
</dbReference>
<name>A0A5B7GLV5_PORTR</name>
<evidence type="ECO:0000313" key="2">
    <source>
        <dbReference type="EMBL" id="MPC58566.1"/>
    </source>
</evidence>
<feature type="region of interest" description="Disordered" evidence="1">
    <location>
        <begin position="134"/>
        <end position="171"/>
    </location>
</feature>
<evidence type="ECO:0000313" key="3">
    <source>
        <dbReference type="Proteomes" id="UP000324222"/>
    </source>
</evidence>
<comment type="caution">
    <text evidence="2">The sequence shown here is derived from an EMBL/GenBank/DDBJ whole genome shotgun (WGS) entry which is preliminary data.</text>
</comment>
<accession>A0A5B7GLV5</accession>
<dbReference type="EMBL" id="VSRR010015791">
    <property type="protein sequence ID" value="MPC58566.1"/>
    <property type="molecule type" value="Genomic_DNA"/>
</dbReference>